<keyword evidence="2" id="KW-1185">Reference proteome</keyword>
<name>A0ABV2YBB9_9ACTN</name>
<comment type="caution">
    <text evidence="1">The sequence shown here is derived from an EMBL/GenBank/DDBJ whole genome shotgun (WGS) entry which is preliminary data.</text>
</comment>
<dbReference type="EMBL" id="JBEZUR010000002">
    <property type="protein sequence ID" value="MEU3553028.1"/>
    <property type="molecule type" value="Genomic_DNA"/>
</dbReference>
<proteinExistence type="predicted"/>
<dbReference type="InterPro" id="IPR008492">
    <property type="entry name" value="Rv2714-like"/>
</dbReference>
<dbReference type="SUPFAM" id="SSF159659">
    <property type="entry name" value="Cgl1923-like"/>
    <property type="match status" value="1"/>
</dbReference>
<dbReference type="PIRSF" id="PIRSF028754">
    <property type="entry name" value="UCP028754"/>
    <property type="match status" value="1"/>
</dbReference>
<dbReference type="Gene3D" id="3.40.50.10900">
    <property type="entry name" value="PAC-like subunit"/>
    <property type="match status" value="1"/>
</dbReference>
<protein>
    <submittedName>
        <fullName evidence="1">PAC2 family protein</fullName>
    </submittedName>
</protein>
<dbReference type="Proteomes" id="UP001550850">
    <property type="component" value="Unassembled WGS sequence"/>
</dbReference>
<evidence type="ECO:0000313" key="1">
    <source>
        <dbReference type="EMBL" id="MEU3553028.1"/>
    </source>
</evidence>
<organism evidence="1 2">
    <name type="scientific">Streptomyces fragilis</name>
    <dbReference type="NCBI Taxonomy" id="67301"/>
    <lineage>
        <taxon>Bacteria</taxon>
        <taxon>Bacillati</taxon>
        <taxon>Actinomycetota</taxon>
        <taxon>Actinomycetes</taxon>
        <taxon>Kitasatosporales</taxon>
        <taxon>Streptomycetaceae</taxon>
        <taxon>Streptomyces</taxon>
    </lineage>
</organism>
<gene>
    <name evidence="1" type="ORF">AB0E65_02135</name>
</gene>
<reference evidence="1 2" key="1">
    <citation type="submission" date="2024-06" db="EMBL/GenBank/DDBJ databases">
        <title>The Natural Products Discovery Center: Release of the First 8490 Sequenced Strains for Exploring Actinobacteria Biosynthetic Diversity.</title>
        <authorList>
            <person name="Kalkreuter E."/>
            <person name="Kautsar S.A."/>
            <person name="Yang D."/>
            <person name="Bader C.D."/>
            <person name="Teijaro C.N."/>
            <person name="Fluegel L."/>
            <person name="Davis C.M."/>
            <person name="Simpson J.R."/>
            <person name="Lauterbach L."/>
            <person name="Steele A.D."/>
            <person name="Gui C."/>
            <person name="Meng S."/>
            <person name="Li G."/>
            <person name="Viehrig K."/>
            <person name="Ye F."/>
            <person name="Su P."/>
            <person name="Kiefer A.F."/>
            <person name="Nichols A."/>
            <person name="Cepeda A.J."/>
            <person name="Yan W."/>
            <person name="Fan B."/>
            <person name="Jiang Y."/>
            <person name="Adhikari A."/>
            <person name="Zheng C.-J."/>
            <person name="Schuster L."/>
            <person name="Cowan T.M."/>
            <person name="Smanski M.J."/>
            <person name="Chevrette M.G."/>
            <person name="De Carvalho L.P.S."/>
            <person name="Shen B."/>
        </authorList>
    </citation>
    <scope>NUCLEOTIDE SEQUENCE [LARGE SCALE GENOMIC DNA]</scope>
    <source>
        <strain evidence="1 2">NPDC038104</strain>
    </source>
</reference>
<dbReference type="Gene3D" id="1.10.287.100">
    <property type="match status" value="1"/>
</dbReference>
<accession>A0ABV2YBB9</accession>
<dbReference type="RefSeq" id="WP_108953930.1">
    <property type="nucleotide sequence ID" value="NZ_BEVZ01000003.1"/>
</dbReference>
<dbReference type="Pfam" id="PF09754">
    <property type="entry name" value="PAC2"/>
    <property type="match status" value="1"/>
</dbReference>
<sequence>MLDPQGLYAWEPSGLAVAEMALAQESAGLVMLYHFDGYIDAGDTGDLIVDRLLDSLPHQLVARFDHDRLVDYRARRPLLTFERDHWSGYEEPKLELRMLQDATGAPFLLLSGPEPDVEWERFAAAVRDIVERLQVRLSVNFHGIPMGVPHTRPVGLTPHGNRTDLVPGQRSPFEEAQVPGSAEALVEYRLTQAGHDTLGVAAHVPHYIARSRYPDAALTVLEAVTSATGLVLPAVAHSLRTDAQRTQTEIERQIREGDEELVALVQGLEHQYDAAAGAETRGNLLADPADLPSAEELGREFERFLAEREGGEG</sequence>
<dbReference type="InterPro" id="IPR038389">
    <property type="entry name" value="PSMG2_sf"/>
</dbReference>
<dbReference type="InterPro" id="IPR019151">
    <property type="entry name" value="Proteasome_assmbl_chaperone_2"/>
</dbReference>
<evidence type="ECO:0000313" key="2">
    <source>
        <dbReference type="Proteomes" id="UP001550850"/>
    </source>
</evidence>